<sequence>MYIPKHFAESDSDLLYEFIRGNPFALLVTNTQSGLNADHLPVYLNTQNPHKVCIQGHIASANPLWKNITGLQQSLLIFQGSNAYISPSWLPSKKTDGRVVPTWNYSAVHVKGCIEFIHDPSWKLALLNNLTAQQENKLEYPWLVADAPEEYIQKLLPAIVGFEVVVSEVMGKFKLSQNQSTENQTGIAEGLGQQHPLMAEQIFSRLNRK</sequence>
<reference evidence="2" key="1">
    <citation type="journal article" date="2019" name="Int. J. Syst. Evol. Microbiol.">
        <title>The Global Catalogue of Microorganisms (GCM) 10K type strain sequencing project: providing services to taxonomists for standard genome sequencing and annotation.</title>
        <authorList>
            <consortium name="The Broad Institute Genomics Platform"/>
            <consortium name="The Broad Institute Genome Sequencing Center for Infectious Disease"/>
            <person name="Wu L."/>
            <person name="Ma J."/>
        </authorList>
    </citation>
    <scope>NUCLEOTIDE SEQUENCE [LARGE SCALE GENOMIC DNA]</scope>
    <source>
        <strain evidence="2">KCTC 52237</strain>
    </source>
</reference>
<gene>
    <name evidence="1" type="ORF">ACFODX_03965</name>
</gene>
<dbReference type="PANTHER" id="PTHR35802">
    <property type="entry name" value="PROTEASE SYNTHASE AND SPORULATION PROTEIN PAI 2"/>
    <property type="match status" value="1"/>
</dbReference>
<accession>A0ABV7FAW8</accession>
<keyword evidence="2" id="KW-1185">Reference proteome</keyword>
<dbReference type="RefSeq" id="WP_378116276.1">
    <property type="nucleotide sequence ID" value="NZ_JBHRTF010000002.1"/>
</dbReference>
<dbReference type="InterPro" id="IPR012349">
    <property type="entry name" value="Split_barrel_FMN-bd"/>
</dbReference>
<evidence type="ECO:0000313" key="2">
    <source>
        <dbReference type="Proteomes" id="UP001595555"/>
    </source>
</evidence>
<evidence type="ECO:0000313" key="1">
    <source>
        <dbReference type="EMBL" id="MFC3114701.1"/>
    </source>
</evidence>
<organism evidence="1 2">
    <name type="scientific">Cellvibrio fontiphilus</name>
    <dbReference type="NCBI Taxonomy" id="1815559"/>
    <lineage>
        <taxon>Bacteria</taxon>
        <taxon>Pseudomonadati</taxon>
        <taxon>Pseudomonadota</taxon>
        <taxon>Gammaproteobacteria</taxon>
        <taxon>Cellvibrionales</taxon>
        <taxon>Cellvibrionaceae</taxon>
        <taxon>Cellvibrio</taxon>
    </lineage>
</organism>
<protein>
    <submittedName>
        <fullName evidence="1">FMN-binding negative transcriptional regulator</fullName>
    </submittedName>
</protein>
<dbReference type="PIRSF" id="PIRSF010372">
    <property type="entry name" value="PaiB"/>
    <property type="match status" value="1"/>
</dbReference>
<dbReference type="EMBL" id="JBHRTF010000002">
    <property type="protein sequence ID" value="MFC3114701.1"/>
    <property type="molecule type" value="Genomic_DNA"/>
</dbReference>
<dbReference type="Proteomes" id="UP001595555">
    <property type="component" value="Unassembled WGS sequence"/>
</dbReference>
<dbReference type="SUPFAM" id="SSF50475">
    <property type="entry name" value="FMN-binding split barrel"/>
    <property type="match status" value="1"/>
</dbReference>
<dbReference type="Pfam" id="PF04299">
    <property type="entry name" value="FMN_bind_2"/>
    <property type="match status" value="1"/>
</dbReference>
<comment type="caution">
    <text evidence="1">The sequence shown here is derived from an EMBL/GenBank/DDBJ whole genome shotgun (WGS) entry which is preliminary data.</text>
</comment>
<name>A0ABV7FAW8_9GAMM</name>
<dbReference type="PANTHER" id="PTHR35802:SF1">
    <property type="entry name" value="PROTEASE SYNTHASE AND SPORULATION PROTEIN PAI 2"/>
    <property type="match status" value="1"/>
</dbReference>
<dbReference type="InterPro" id="IPR007396">
    <property type="entry name" value="TR_PAI2-type"/>
</dbReference>
<dbReference type="Gene3D" id="2.30.110.10">
    <property type="entry name" value="Electron Transport, Fmn-binding Protein, Chain A"/>
    <property type="match status" value="1"/>
</dbReference>
<proteinExistence type="predicted"/>